<dbReference type="InterPro" id="IPR000719">
    <property type="entry name" value="Prot_kinase_dom"/>
</dbReference>
<dbReference type="PROSITE" id="PS50011">
    <property type="entry name" value="PROTEIN_KINASE_DOM"/>
    <property type="match status" value="1"/>
</dbReference>
<keyword evidence="1 3" id="KW-0547">Nucleotide-binding</keyword>
<protein>
    <recommendedName>
        <fullName evidence="5">Protein kinase domain-containing protein</fullName>
    </recommendedName>
</protein>
<dbReference type="InterPro" id="IPR011009">
    <property type="entry name" value="Kinase-like_dom_sf"/>
</dbReference>
<evidence type="ECO:0000256" key="3">
    <source>
        <dbReference type="PROSITE-ProRule" id="PRU10141"/>
    </source>
</evidence>
<dbReference type="InterPro" id="IPR001245">
    <property type="entry name" value="Ser-Thr/Tyr_kinase_cat_dom"/>
</dbReference>
<reference evidence="6" key="5">
    <citation type="journal article" date="2021" name="G3 (Bethesda)">
        <title>Aegilops tauschii genome assembly Aet v5.0 features greater sequence contiguity and improved annotation.</title>
        <authorList>
            <person name="Wang L."/>
            <person name="Zhu T."/>
            <person name="Rodriguez J.C."/>
            <person name="Deal K.R."/>
            <person name="Dubcovsky J."/>
            <person name="McGuire P.E."/>
            <person name="Lux T."/>
            <person name="Spannagl M."/>
            <person name="Mayer K.F.X."/>
            <person name="Baldrich P."/>
            <person name="Meyers B.C."/>
            <person name="Huo N."/>
            <person name="Gu Y.Q."/>
            <person name="Zhou H."/>
            <person name="Devos K.M."/>
            <person name="Bennetzen J.L."/>
            <person name="Unver T."/>
            <person name="Budak H."/>
            <person name="Gulick P.J."/>
            <person name="Galiba G."/>
            <person name="Kalapos B."/>
            <person name="Nelson D.R."/>
            <person name="Li P."/>
            <person name="You F.M."/>
            <person name="Luo M.C."/>
            <person name="Dvorak J."/>
        </authorList>
    </citation>
    <scope>NUCLEOTIDE SEQUENCE [LARGE SCALE GENOMIC DNA]</scope>
    <source>
        <strain evidence="6">cv. AL8/78</strain>
    </source>
</reference>
<dbReference type="Proteomes" id="UP000015105">
    <property type="component" value="Chromosome 7D"/>
</dbReference>
<evidence type="ECO:0000256" key="2">
    <source>
        <dbReference type="ARBA" id="ARBA00022840"/>
    </source>
</evidence>
<dbReference type="PANTHER" id="PTHR27005:SF169">
    <property type="entry name" value="PROTEIN KINASE DOMAIN-CONTAINING PROTEIN"/>
    <property type="match status" value="1"/>
</dbReference>
<name>A0A453RJ26_AEGTS</name>
<keyword evidence="7" id="KW-1185">Reference proteome</keyword>
<dbReference type="PANTHER" id="PTHR27005">
    <property type="entry name" value="WALL-ASSOCIATED RECEPTOR KINASE-LIKE 21"/>
    <property type="match status" value="1"/>
</dbReference>
<evidence type="ECO:0000313" key="6">
    <source>
        <dbReference type="EnsemblPlants" id="AET7Gv20595800.1"/>
    </source>
</evidence>
<dbReference type="InterPro" id="IPR045274">
    <property type="entry name" value="WAK-like"/>
</dbReference>
<dbReference type="GO" id="GO:0007166">
    <property type="term" value="P:cell surface receptor signaling pathway"/>
    <property type="evidence" value="ECO:0007669"/>
    <property type="project" value="InterPro"/>
</dbReference>
<evidence type="ECO:0000313" key="7">
    <source>
        <dbReference type="Proteomes" id="UP000015105"/>
    </source>
</evidence>
<sequence>STKSAKSKNSGFVTAVGIGSGVGTLLIILSVLIVRQKLMVWKARKSRDFFFKKNRGLLLQQLVDKHIAERMMFKLEELEKATNKFDEARKLGGGGHGTVYKGILSDKRVVAIKKSKVVILRETDDFINEVAILSQVNHRNVVKLFGCCLET</sequence>
<dbReference type="Gramene" id="AET7Gv20595800.1">
    <property type="protein sequence ID" value="AET7Gv20595800.1"/>
    <property type="gene ID" value="AET7Gv20595800"/>
</dbReference>
<dbReference type="GO" id="GO:0005886">
    <property type="term" value="C:plasma membrane"/>
    <property type="evidence" value="ECO:0007669"/>
    <property type="project" value="TreeGrafter"/>
</dbReference>
<dbReference type="Gene3D" id="3.30.200.20">
    <property type="entry name" value="Phosphorylase Kinase, domain 1"/>
    <property type="match status" value="1"/>
</dbReference>
<accession>A0A453RJ26</accession>
<dbReference type="Pfam" id="PF07714">
    <property type="entry name" value="PK_Tyr_Ser-Thr"/>
    <property type="match status" value="1"/>
</dbReference>
<reference evidence="6" key="4">
    <citation type="submission" date="2019-03" db="UniProtKB">
        <authorList>
            <consortium name="EnsemblPlants"/>
        </authorList>
    </citation>
    <scope>IDENTIFICATION</scope>
</reference>
<keyword evidence="4" id="KW-0472">Membrane</keyword>
<evidence type="ECO:0000256" key="1">
    <source>
        <dbReference type="ARBA" id="ARBA00022741"/>
    </source>
</evidence>
<evidence type="ECO:0000256" key="4">
    <source>
        <dbReference type="SAM" id="Phobius"/>
    </source>
</evidence>
<feature type="transmembrane region" description="Helical" evidence="4">
    <location>
        <begin position="12"/>
        <end position="34"/>
    </location>
</feature>
<dbReference type="SUPFAM" id="SSF56112">
    <property type="entry name" value="Protein kinase-like (PK-like)"/>
    <property type="match status" value="1"/>
</dbReference>
<dbReference type="AlphaFoldDB" id="A0A453RJ26"/>
<reference evidence="7" key="1">
    <citation type="journal article" date="2014" name="Science">
        <title>Ancient hybridizations among the ancestral genomes of bread wheat.</title>
        <authorList>
            <consortium name="International Wheat Genome Sequencing Consortium,"/>
            <person name="Marcussen T."/>
            <person name="Sandve S.R."/>
            <person name="Heier L."/>
            <person name="Spannagl M."/>
            <person name="Pfeifer M."/>
            <person name="Jakobsen K.S."/>
            <person name="Wulff B.B."/>
            <person name="Steuernagel B."/>
            <person name="Mayer K.F."/>
            <person name="Olsen O.A."/>
        </authorList>
    </citation>
    <scope>NUCLEOTIDE SEQUENCE [LARGE SCALE GENOMIC DNA]</scope>
    <source>
        <strain evidence="7">cv. AL8/78</strain>
    </source>
</reference>
<feature type="domain" description="Protein kinase" evidence="5">
    <location>
        <begin position="85"/>
        <end position="151"/>
    </location>
</feature>
<keyword evidence="4" id="KW-0812">Transmembrane</keyword>
<organism evidence="6 7">
    <name type="scientific">Aegilops tauschii subsp. strangulata</name>
    <name type="common">Goatgrass</name>
    <dbReference type="NCBI Taxonomy" id="200361"/>
    <lineage>
        <taxon>Eukaryota</taxon>
        <taxon>Viridiplantae</taxon>
        <taxon>Streptophyta</taxon>
        <taxon>Embryophyta</taxon>
        <taxon>Tracheophyta</taxon>
        <taxon>Spermatophyta</taxon>
        <taxon>Magnoliopsida</taxon>
        <taxon>Liliopsida</taxon>
        <taxon>Poales</taxon>
        <taxon>Poaceae</taxon>
        <taxon>BOP clade</taxon>
        <taxon>Pooideae</taxon>
        <taxon>Triticodae</taxon>
        <taxon>Triticeae</taxon>
        <taxon>Triticinae</taxon>
        <taxon>Aegilops</taxon>
    </lineage>
</organism>
<keyword evidence="4" id="KW-1133">Transmembrane helix</keyword>
<dbReference type="InterPro" id="IPR017441">
    <property type="entry name" value="Protein_kinase_ATP_BS"/>
</dbReference>
<dbReference type="GO" id="GO:0005524">
    <property type="term" value="F:ATP binding"/>
    <property type="evidence" value="ECO:0007669"/>
    <property type="project" value="UniProtKB-UniRule"/>
</dbReference>
<reference evidence="7" key="2">
    <citation type="journal article" date="2017" name="Nat. Plants">
        <title>The Aegilops tauschii genome reveals multiple impacts of transposons.</title>
        <authorList>
            <person name="Zhao G."/>
            <person name="Zou C."/>
            <person name="Li K."/>
            <person name="Wang K."/>
            <person name="Li T."/>
            <person name="Gao L."/>
            <person name="Zhang X."/>
            <person name="Wang H."/>
            <person name="Yang Z."/>
            <person name="Liu X."/>
            <person name="Jiang W."/>
            <person name="Mao L."/>
            <person name="Kong X."/>
            <person name="Jiao Y."/>
            <person name="Jia J."/>
        </authorList>
    </citation>
    <scope>NUCLEOTIDE SEQUENCE [LARGE SCALE GENOMIC DNA]</scope>
    <source>
        <strain evidence="7">cv. AL8/78</strain>
    </source>
</reference>
<proteinExistence type="predicted"/>
<evidence type="ECO:0000259" key="5">
    <source>
        <dbReference type="PROSITE" id="PS50011"/>
    </source>
</evidence>
<dbReference type="GO" id="GO:0004674">
    <property type="term" value="F:protein serine/threonine kinase activity"/>
    <property type="evidence" value="ECO:0007669"/>
    <property type="project" value="TreeGrafter"/>
</dbReference>
<dbReference type="EnsemblPlants" id="AET7Gv20595800.1">
    <property type="protein sequence ID" value="AET7Gv20595800.1"/>
    <property type="gene ID" value="AET7Gv20595800"/>
</dbReference>
<keyword evidence="2 3" id="KW-0067">ATP-binding</keyword>
<dbReference type="PROSITE" id="PS00107">
    <property type="entry name" value="PROTEIN_KINASE_ATP"/>
    <property type="match status" value="1"/>
</dbReference>
<feature type="binding site" evidence="3">
    <location>
        <position position="114"/>
    </location>
    <ligand>
        <name>ATP</name>
        <dbReference type="ChEBI" id="CHEBI:30616"/>
    </ligand>
</feature>
<reference evidence="6" key="3">
    <citation type="journal article" date="2017" name="Nature">
        <title>Genome sequence of the progenitor of the wheat D genome Aegilops tauschii.</title>
        <authorList>
            <person name="Luo M.C."/>
            <person name="Gu Y.Q."/>
            <person name="Puiu D."/>
            <person name="Wang H."/>
            <person name="Twardziok S.O."/>
            <person name="Deal K.R."/>
            <person name="Huo N."/>
            <person name="Zhu T."/>
            <person name="Wang L."/>
            <person name="Wang Y."/>
            <person name="McGuire P.E."/>
            <person name="Liu S."/>
            <person name="Long H."/>
            <person name="Ramasamy R.K."/>
            <person name="Rodriguez J.C."/>
            <person name="Van S.L."/>
            <person name="Yuan L."/>
            <person name="Wang Z."/>
            <person name="Xia Z."/>
            <person name="Xiao L."/>
            <person name="Anderson O.D."/>
            <person name="Ouyang S."/>
            <person name="Liang Y."/>
            <person name="Zimin A.V."/>
            <person name="Pertea G."/>
            <person name="Qi P."/>
            <person name="Bennetzen J.L."/>
            <person name="Dai X."/>
            <person name="Dawson M.W."/>
            <person name="Muller H.G."/>
            <person name="Kugler K."/>
            <person name="Rivarola-Duarte L."/>
            <person name="Spannagl M."/>
            <person name="Mayer K.F.X."/>
            <person name="Lu F.H."/>
            <person name="Bevan M.W."/>
            <person name="Leroy P."/>
            <person name="Li P."/>
            <person name="You F.M."/>
            <person name="Sun Q."/>
            <person name="Liu Z."/>
            <person name="Lyons E."/>
            <person name="Wicker T."/>
            <person name="Salzberg S.L."/>
            <person name="Devos K.M."/>
            <person name="Dvorak J."/>
        </authorList>
    </citation>
    <scope>NUCLEOTIDE SEQUENCE [LARGE SCALE GENOMIC DNA]</scope>
    <source>
        <strain evidence="6">cv. AL8/78</strain>
    </source>
</reference>